<dbReference type="Proteomes" id="UP001356095">
    <property type="component" value="Unassembled WGS sequence"/>
</dbReference>
<evidence type="ECO:0000313" key="1">
    <source>
        <dbReference type="EMBL" id="MEE2041033.1"/>
    </source>
</evidence>
<keyword evidence="2" id="KW-1185">Reference proteome</keyword>
<protein>
    <submittedName>
        <fullName evidence="1">Uncharacterized protein</fullName>
    </submittedName>
</protein>
<proteinExistence type="predicted"/>
<accession>A0ABU7KFN9</accession>
<reference evidence="1 2" key="1">
    <citation type="submission" date="2023-08" db="EMBL/GenBank/DDBJ databases">
        <authorList>
            <person name="Girao M."/>
            <person name="Carvalho M.F."/>
        </authorList>
    </citation>
    <scope>NUCLEOTIDE SEQUENCE [LARGE SCALE GENOMIC DNA]</scope>
    <source>
        <strain evidence="1 2">CT-R113</strain>
    </source>
</reference>
<evidence type="ECO:0000313" key="2">
    <source>
        <dbReference type="Proteomes" id="UP001356095"/>
    </source>
</evidence>
<dbReference type="EMBL" id="JAUZMY010000039">
    <property type="protein sequence ID" value="MEE2041033.1"/>
    <property type="molecule type" value="Genomic_DNA"/>
</dbReference>
<gene>
    <name evidence="1" type="ORF">Q8791_27805</name>
</gene>
<name>A0ABU7KFN9_9ACTN</name>
<sequence>MWTGPLRAAEREFLRLDLDLRELVALLEPCTDIRPSTLLEVRELLLSGTVARQVCDGLWRRVLTDARRSEEWMLAAIGLAMPGLKACARRLCEGLDSRGSEDVQAEVLAGFIGAVREIDTTWYRLPWMLRCRARRSGLRARKDALAHAVAGPGRDVCADRPSGHPDLVLQDAVRQGVISEREASVIGRTRLEGVPLTRVALEGGAPYWKLAKRRSRAEKRLADAVRSGQVASRSPVPAPA</sequence>
<dbReference type="RefSeq" id="WP_330094797.1">
    <property type="nucleotide sequence ID" value="NZ_JAUZMY010000039.1"/>
</dbReference>
<organism evidence="1 2">
    <name type="scientific">Nocardiopsis codii</name>
    <dbReference type="NCBI Taxonomy" id="3065942"/>
    <lineage>
        <taxon>Bacteria</taxon>
        <taxon>Bacillati</taxon>
        <taxon>Actinomycetota</taxon>
        <taxon>Actinomycetes</taxon>
        <taxon>Streptosporangiales</taxon>
        <taxon>Nocardiopsidaceae</taxon>
        <taxon>Nocardiopsis</taxon>
    </lineage>
</organism>
<comment type="caution">
    <text evidence="1">The sequence shown here is derived from an EMBL/GenBank/DDBJ whole genome shotgun (WGS) entry which is preliminary data.</text>
</comment>